<keyword evidence="5" id="KW-1185">Reference proteome</keyword>
<dbReference type="InterPro" id="IPR015421">
    <property type="entry name" value="PyrdxlP-dep_Trfase_major"/>
</dbReference>
<dbReference type="GO" id="GO:0030170">
    <property type="term" value="F:pyridoxal phosphate binding"/>
    <property type="evidence" value="ECO:0007669"/>
    <property type="project" value="InterPro"/>
</dbReference>
<proteinExistence type="inferred from homology"/>
<evidence type="ECO:0000313" key="4">
    <source>
        <dbReference type="EMBL" id="ODV64170.1"/>
    </source>
</evidence>
<sequence length="441" mass="48769">MIVSGSGIALVVEDPVTLEKKTIYDGNTSASVGSLGHGDPDIIKAMKDAAEECAYSYPVTLCNYNAEKLAEFICKNSPPGAFSSAVFLGSGSEANENMLKIAYQYHLENNQPERTKFISRNQSYHGFSLGSMSIAQTKRHEKFRPINLDQKQFVKVSECYPYQKMKENETLEQYKDRLVKEVEDKFIELGPNTVAAFICETVSGSTLGCQPPVPGYLEGIRDICDKYGALFVLDEVMCGIGRSGTYHAWEQFLPLDKGPDLQTIGKTLGSGYVTIAGILISPKVKEVYLKGSGKVIGAHTYQSHSFNCKVALAVQEKIINNNLVENSMKMGNYLHKLVELKLKDSKIIGEVRGAGTFQAVEFVKNKTTKEPFEKELDLGHLIASRCFEKGLQIMGMDNCIDGDKGDHILFSPAYIITKEEVDKITDIFAEVCNEVEKEILG</sequence>
<dbReference type="InterPro" id="IPR005814">
    <property type="entry name" value="Aminotrans_3"/>
</dbReference>
<evidence type="ECO:0000256" key="3">
    <source>
        <dbReference type="RuleBase" id="RU003560"/>
    </source>
</evidence>
<evidence type="ECO:0000313" key="5">
    <source>
        <dbReference type="Proteomes" id="UP000095038"/>
    </source>
</evidence>
<accession>A0A1D2VRE7</accession>
<dbReference type="CDD" id="cd00610">
    <property type="entry name" value="OAT_like"/>
    <property type="match status" value="1"/>
</dbReference>
<dbReference type="Gene3D" id="3.40.640.10">
    <property type="entry name" value="Type I PLP-dependent aspartate aminotransferase-like (Major domain)"/>
    <property type="match status" value="1"/>
</dbReference>
<dbReference type="GeneID" id="30966095"/>
<name>A0A1D2VRE7_9ASCO</name>
<dbReference type="OrthoDB" id="10261433at2759"/>
<dbReference type="EMBL" id="KV454475">
    <property type="protein sequence ID" value="ODV64170.1"/>
    <property type="molecule type" value="Genomic_DNA"/>
</dbReference>
<dbReference type="Proteomes" id="UP000095038">
    <property type="component" value="Unassembled WGS sequence"/>
</dbReference>
<dbReference type="GO" id="GO:0005829">
    <property type="term" value="C:cytosol"/>
    <property type="evidence" value="ECO:0007669"/>
    <property type="project" value="TreeGrafter"/>
</dbReference>
<dbReference type="PIRSF" id="PIRSF000521">
    <property type="entry name" value="Transaminase_4ab_Lys_Orn"/>
    <property type="match status" value="1"/>
</dbReference>
<organism evidence="4 5">
    <name type="scientific">Ascoidea rubescens DSM 1968</name>
    <dbReference type="NCBI Taxonomy" id="1344418"/>
    <lineage>
        <taxon>Eukaryota</taxon>
        <taxon>Fungi</taxon>
        <taxon>Dikarya</taxon>
        <taxon>Ascomycota</taxon>
        <taxon>Saccharomycotina</taxon>
        <taxon>Saccharomycetes</taxon>
        <taxon>Ascoideaceae</taxon>
        <taxon>Ascoidea</taxon>
    </lineage>
</organism>
<evidence type="ECO:0000256" key="2">
    <source>
        <dbReference type="ARBA" id="ARBA00022898"/>
    </source>
</evidence>
<dbReference type="InterPro" id="IPR015422">
    <property type="entry name" value="PyrdxlP-dep_Trfase_small"/>
</dbReference>
<dbReference type="STRING" id="1344418.A0A1D2VRE7"/>
<dbReference type="SUPFAM" id="SSF53383">
    <property type="entry name" value="PLP-dependent transferases"/>
    <property type="match status" value="1"/>
</dbReference>
<dbReference type="Gene3D" id="3.90.1150.10">
    <property type="entry name" value="Aspartate Aminotransferase, domain 1"/>
    <property type="match status" value="1"/>
</dbReference>
<dbReference type="Pfam" id="PF00202">
    <property type="entry name" value="Aminotran_3"/>
    <property type="match status" value="1"/>
</dbReference>
<protein>
    <submittedName>
        <fullName evidence="4">PLP-dependent transferase</fullName>
    </submittedName>
</protein>
<dbReference type="PANTHER" id="PTHR43094">
    <property type="entry name" value="AMINOTRANSFERASE"/>
    <property type="match status" value="1"/>
</dbReference>
<dbReference type="InterPro" id="IPR015424">
    <property type="entry name" value="PyrdxlP-dep_Trfase"/>
</dbReference>
<keyword evidence="4" id="KW-0808">Transferase</keyword>
<dbReference type="PANTHER" id="PTHR43094:SF1">
    <property type="entry name" value="AMINOTRANSFERASE CLASS-III"/>
    <property type="match status" value="1"/>
</dbReference>
<dbReference type="InParanoid" id="A0A1D2VRE7"/>
<dbReference type="AlphaFoldDB" id="A0A1D2VRE7"/>
<reference evidence="5" key="1">
    <citation type="submission" date="2016-05" db="EMBL/GenBank/DDBJ databases">
        <title>Comparative genomics of biotechnologically important yeasts.</title>
        <authorList>
            <consortium name="DOE Joint Genome Institute"/>
            <person name="Riley R."/>
            <person name="Haridas S."/>
            <person name="Wolfe K.H."/>
            <person name="Lopes M.R."/>
            <person name="Hittinger C.T."/>
            <person name="Goker M."/>
            <person name="Salamov A."/>
            <person name="Wisecaver J."/>
            <person name="Long T.M."/>
            <person name="Aerts A.L."/>
            <person name="Barry K."/>
            <person name="Choi C."/>
            <person name="Clum A."/>
            <person name="Coughlan A.Y."/>
            <person name="Deshpande S."/>
            <person name="Douglass A.P."/>
            <person name="Hanson S.J."/>
            <person name="Klenk H.-P."/>
            <person name="Labutti K."/>
            <person name="Lapidus A."/>
            <person name="Lindquist E."/>
            <person name="Lipzen A."/>
            <person name="Meier-Kolthoff J.P."/>
            <person name="Ohm R.A."/>
            <person name="Otillar R.P."/>
            <person name="Pangilinan J."/>
            <person name="Peng Y."/>
            <person name="Rokas A."/>
            <person name="Rosa C.A."/>
            <person name="Scheuner C."/>
            <person name="Sibirny A.A."/>
            <person name="Slot J.C."/>
            <person name="Stielow J.B."/>
            <person name="Sun H."/>
            <person name="Kurtzman C.P."/>
            <person name="Blackwell M."/>
            <person name="Grigoriev I.V."/>
            <person name="Jeffries T.W."/>
        </authorList>
    </citation>
    <scope>NUCLEOTIDE SEQUENCE [LARGE SCALE GENOMIC DNA]</scope>
    <source>
        <strain evidence="5">DSM 1968</strain>
    </source>
</reference>
<comment type="similarity">
    <text evidence="1 3">Belongs to the class-III pyridoxal-phosphate-dependent aminotransferase family.</text>
</comment>
<keyword evidence="2 3" id="KW-0663">Pyridoxal phosphate</keyword>
<gene>
    <name evidence="4" type="ORF">ASCRUDRAFT_73853</name>
</gene>
<evidence type="ECO:0000256" key="1">
    <source>
        <dbReference type="ARBA" id="ARBA00008954"/>
    </source>
</evidence>
<dbReference type="GO" id="GO:0008483">
    <property type="term" value="F:transaminase activity"/>
    <property type="evidence" value="ECO:0007669"/>
    <property type="project" value="InterPro"/>
</dbReference>
<dbReference type="RefSeq" id="XP_020050477.1">
    <property type="nucleotide sequence ID" value="XM_020192459.1"/>
</dbReference>